<gene>
    <name evidence="1" type="ORF">C5167_044624</name>
</gene>
<evidence type="ECO:0000313" key="1">
    <source>
        <dbReference type="EMBL" id="RZC82050.1"/>
    </source>
</evidence>
<protein>
    <submittedName>
        <fullName evidence="1">Uncharacterized protein</fullName>
    </submittedName>
</protein>
<accession>A0A4Y7LBN3</accession>
<dbReference type="Proteomes" id="UP000316621">
    <property type="component" value="Chromosome 10"/>
</dbReference>
<reference evidence="1 2" key="1">
    <citation type="journal article" date="2018" name="Science">
        <title>The opium poppy genome and morphinan production.</title>
        <authorList>
            <person name="Guo L."/>
            <person name="Winzer T."/>
            <person name="Yang X."/>
            <person name="Li Y."/>
            <person name="Ning Z."/>
            <person name="He Z."/>
            <person name="Teodor R."/>
            <person name="Lu Y."/>
            <person name="Bowser T.A."/>
            <person name="Graham I.A."/>
            <person name="Ye K."/>
        </authorList>
    </citation>
    <scope>NUCLEOTIDE SEQUENCE [LARGE SCALE GENOMIC DNA]</scope>
    <source>
        <strain evidence="2">cv. HN1</strain>
        <tissue evidence="1">Leaves</tissue>
    </source>
</reference>
<evidence type="ECO:0000313" key="2">
    <source>
        <dbReference type="Proteomes" id="UP000316621"/>
    </source>
</evidence>
<name>A0A4Y7LBN3_PAPSO</name>
<dbReference type="Gramene" id="RZC82050">
    <property type="protein sequence ID" value="RZC82050"/>
    <property type="gene ID" value="C5167_044624"/>
</dbReference>
<sequence>MKNKVKPSESIAEFCGGFLVNLTYLLCVKRKTFNSTCWFLTKSALMGRTSAPADQAALYHQIVGKDHLVLSKQH</sequence>
<dbReference type="EMBL" id="CM010724">
    <property type="protein sequence ID" value="RZC82050.1"/>
    <property type="molecule type" value="Genomic_DNA"/>
</dbReference>
<keyword evidence="2" id="KW-1185">Reference proteome</keyword>
<dbReference type="AlphaFoldDB" id="A0A4Y7LBN3"/>
<proteinExistence type="predicted"/>
<organism evidence="1 2">
    <name type="scientific">Papaver somniferum</name>
    <name type="common">Opium poppy</name>
    <dbReference type="NCBI Taxonomy" id="3469"/>
    <lineage>
        <taxon>Eukaryota</taxon>
        <taxon>Viridiplantae</taxon>
        <taxon>Streptophyta</taxon>
        <taxon>Embryophyta</taxon>
        <taxon>Tracheophyta</taxon>
        <taxon>Spermatophyta</taxon>
        <taxon>Magnoliopsida</taxon>
        <taxon>Ranunculales</taxon>
        <taxon>Papaveraceae</taxon>
        <taxon>Papaveroideae</taxon>
        <taxon>Papaver</taxon>
    </lineage>
</organism>